<comment type="caution">
    <text evidence="3">The sequence shown here is derived from an EMBL/GenBank/DDBJ whole genome shotgun (WGS) entry which is preliminary data.</text>
</comment>
<dbReference type="PANTHER" id="PTHR46268:SF6">
    <property type="entry name" value="UNIVERSAL STRESS PROTEIN UP12"/>
    <property type="match status" value="1"/>
</dbReference>
<keyword evidence="4" id="KW-1185">Reference proteome</keyword>
<dbReference type="Proteomes" id="UP001149411">
    <property type="component" value="Unassembled WGS sequence"/>
</dbReference>
<dbReference type="CDD" id="cd00293">
    <property type="entry name" value="USP-like"/>
    <property type="match status" value="1"/>
</dbReference>
<proteinExistence type="inferred from homology"/>
<dbReference type="RefSeq" id="WP_266088446.1">
    <property type="nucleotide sequence ID" value="NZ_RKLV01000012.1"/>
</dbReference>
<evidence type="ECO:0000256" key="1">
    <source>
        <dbReference type="ARBA" id="ARBA00008791"/>
    </source>
</evidence>
<evidence type="ECO:0000313" key="4">
    <source>
        <dbReference type="Proteomes" id="UP001149411"/>
    </source>
</evidence>
<feature type="domain" description="UspA" evidence="2">
    <location>
        <begin position="1"/>
        <end position="144"/>
    </location>
</feature>
<dbReference type="SUPFAM" id="SSF52402">
    <property type="entry name" value="Adenine nucleotide alpha hydrolases-like"/>
    <property type="match status" value="1"/>
</dbReference>
<dbReference type="EMBL" id="RKLV01000012">
    <property type="protein sequence ID" value="MCX2819825.1"/>
    <property type="molecule type" value="Genomic_DNA"/>
</dbReference>
<dbReference type="InterPro" id="IPR014729">
    <property type="entry name" value="Rossmann-like_a/b/a_fold"/>
</dbReference>
<reference evidence="3" key="1">
    <citation type="submission" date="2022-09" db="EMBL/GenBank/DDBJ databases">
        <title>Haloadaptaus new haloarchaeum isolated from saline soil.</title>
        <authorList>
            <person name="Duran-Viseras A."/>
            <person name="Sanchez-Porro C."/>
            <person name="Ventosa A."/>
        </authorList>
    </citation>
    <scope>NUCLEOTIDE SEQUENCE</scope>
    <source>
        <strain evidence="3">F3-133</strain>
    </source>
</reference>
<evidence type="ECO:0000313" key="3">
    <source>
        <dbReference type="EMBL" id="MCX2819825.1"/>
    </source>
</evidence>
<evidence type="ECO:0000259" key="2">
    <source>
        <dbReference type="Pfam" id="PF00582"/>
    </source>
</evidence>
<accession>A0A9Q4C4S0</accession>
<dbReference type="PANTHER" id="PTHR46268">
    <property type="entry name" value="STRESS RESPONSE PROTEIN NHAX"/>
    <property type="match status" value="1"/>
</dbReference>
<name>A0A9Q4C4S0_9EURY</name>
<gene>
    <name evidence="3" type="ORF">EGH25_10735</name>
</gene>
<dbReference type="PRINTS" id="PR01438">
    <property type="entry name" value="UNVRSLSTRESS"/>
</dbReference>
<dbReference type="Gene3D" id="3.40.50.620">
    <property type="entry name" value="HUPs"/>
    <property type="match status" value="1"/>
</dbReference>
<comment type="similarity">
    <text evidence="1">Belongs to the universal stress protein A family.</text>
</comment>
<dbReference type="Pfam" id="PF00582">
    <property type="entry name" value="Usp"/>
    <property type="match status" value="1"/>
</dbReference>
<dbReference type="AlphaFoldDB" id="A0A9Q4C4S0"/>
<dbReference type="InterPro" id="IPR006016">
    <property type="entry name" value="UspA"/>
</dbReference>
<organism evidence="3 4">
    <name type="scientific">Halorutilus salinus</name>
    <dbReference type="NCBI Taxonomy" id="2487751"/>
    <lineage>
        <taxon>Archaea</taxon>
        <taxon>Methanobacteriati</taxon>
        <taxon>Methanobacteriota</taxon>
        <taxon>Stenosarchaea group</taxon>
        <taxon>Halobacteria</taxon>
        <taxon>Halorutilales</taxon>
        <taxon>Halorutilaceae</taxon>
        <taxon>Halorutilus</taxon>
    </lineage>
</organism>
<protein>
    <submittedName>
        <fullName evidence="3">Universal stress protein</fullName>
    </submittedName>
</protein>
<sequence>MYDTVLFPTNGGVASENAAESAVETAAKHDAELRVLYVVDEPIYSAYSGDEYVHEHEGLESALREVGEEALEEVADEAREAGVEFVTEMRDGTPEQEILEYIAETGPEIVIMGTKERPDEYRQMLGSVTERVLRTTSVPVTVVKTPVAEN</sequence>
<dbReference type="InterPro" id="IPR006015">
    <property type="entry name" value="Universal_stress_UspA"/>
</dbReference>